<keyword evidence="4" id="KW-1185">Reference proteome</keyword>
<dbReference type="Proteomes" id="UP000548867">
    <property type="component" value="Unassembled WGS sequence"/>
</dbReference>
<evidence type="ECO:0000313" key="3">
    <source>
        <dbReference type="EMBL" id="MBB3954330.1"/>
    </source>
</evidence>
<dbReference type="EMBL" id="JACIDX010000004">
    <property type="protein sequence ID" value="MBB3954330.1"/>
    <property type="molecule type" value="Genomic_DNA"/>
</dbReference>
<dbReference type="InterPro" id="IPR038375">
    <property type="entry name" value="NDUFAF7_sf"/>
</dbReference>
<proteinExistence type="predicted"/>
<dbReference type="AlphaFoldDB" id="A0A7W6CF46"/>
<protein>
    <submittedName>
        <fullName evidence="3">NADH dehydrogenase [ubiquinone] 1 alpha subcomplex assembly factor 7</fullName>
    </submittedName>
</protein>
<dbReference type="Pfam" id="PF02636">
    <property type="entry name" value="Methyltransf_28"/>
    <property type="match status" value="1"/>
</dbReference>
<dbReference type="InterPro" id="IPR029063">
    <property type="entry name" value="SAM-dependent_MTases_sf"/>
</dbReference>
<dbReference type="Gene3D" id="3.40.50.12710">
    <property type="match status" value="1"/>
</dbReference>
<keyword evidence="2" id="KW-0808">Transferase</keyword>
<dbReference type="GO" id="GO:0035243">
    <property type="term" value="F:protein-arginine omega-N symmetric methyltransferase activity"/>
    <property type="evidence" value="ECO:0007669"/>
    <property type="project" value="TreeGrafter"/>
</dbReference>
<dbReference type="PANTHER" id="PTHR12049:SF7">
    <property type="entry name" value="PROTEIN ARGININE METHYLTRANSFERASE NDUFAF7, MITOCHONDRIAL"/>
    <property type="match status" value="1"/>
</dbReference>
<evidence type="ECO:0000313" key="4">
    <source>
        <dbReference type="Proteomes" id="UP000548867"/>
    </source>
</evidence>
<evidence type="ECO:0000256" key="2">
    <source>
        <dbReference type="ARBA" id="ARBA00022679"/>
    </source>
</evidence>
<dbReference type="InterPro" id="IPR003788">
    <property type="entry name" value="NDUFAF7"/>
</dbReference>
<keyword evidence="1" id="KW-0489">Methyltransferase</keyword>
<keyword evidence="3" id="KW-0830">Ubiquinone</keyword>
<gene>
    <name evidence="3" type="ORF">GGR38_001257</name>
</gene>
<dbReference type="SUPFAM" id="SSF53335">
    <property type="entry name" value="S-adenosyl-L-methionine-dependent methyltransferases"/>
    <property type="match status" value="1"/>
</dbReference>
<accession>A0A7W6CF46</accession>
<dbReference type="GO" id="GO:0032259">
    <property type="term" value="P:methylation"/>
    <property type="evidence" value="ECO:0007669"/>
    <property type="project" value="UniProtKB-KW"/>
</dbReference>
<comment type="caution">
    <text evidence="3">The sequence shown here is derived from an EMBL/GenBank/DDBJ whole genome shotgun (WGS) entry which is preliminary data.</text>
</comment>
<dbReference type="PANTHER" id="PTHR12049">
    <property type="entry name" value="PROTEIN ARGININE METHYLTRANSFERASE NDUFAF7, MITOCHONDRIAL"/>
    <property type="match status" value="1"/>
</dbReference>
<sequence>MADLSDSLRRLIAMQGPIPLALYMAQANAHYYSTRDPLGAGGDFITAPEISQMFGEMVGVWMADVWRRAESPARVIYAEPGPGRGTLARDALRVAARFGLMPEVHFIEGSPELRRAQAAAFPQAVWHEDLSTLPEDAPILLVANEFLDALPVRQLVKTPQGWRERMVGLDGDRFVPVSGGLPMDSAVPQAWREAETGAIVETSPATSAVMGEIGARLAAQGGAALIIDYGYAPRQMGSTFQALRAHAHVDPFEAPGEADLTCLVDFVTAAQVAQAQGARVMGLAGQGGWLMALGMAERAAALAKAAPDETQAVEAAYHRLTAPDQMGVLFKVLGLAGREWPDGAGFAPAAAVS</sequence>
<dbReference type="RefSeq" id="WP_183623751.1">
    <property type="nucleotide sequence ID" value="NZ_JACIDX010000004.1"/>
</dbReference>
<organism evidence="3 4">
    <name type="scientific">Novosphingobium sediminicola</name>
    <dbReference type="NCBI Taxonomy" id="563162"/>
    <lineage>
        <taxon>Bacteria</taxon>
        <taxon>Pseudomonadati</taxon>
        <taxon>Pseudomonadota</taxon>
        <taxon>Alphaproteobacteria</taxon>
        <taxon>Sphingomonadales</taxon>
        <taxon>Sphingomonadaceae</taxon>
        <taxon>Novosphingobium</taxon>
    </lineage>
</organism>
<evidence type="ECO:0000256" key="1">
    <source>
        <dbReference type="ARBA" id="ARBA00022603"/>
    </source>
</evidence>
<reference evidence="3 4" key="1">
    <citation type="submission" date="2020-08" db="EMBL/GenBank/DDBJ databases">
        <title>Genomic Encyclopedia of Type Strains, Phase IV (KMG-IV): sequencing the most valuable type-strain genomes for metagenomic binning, comparative biology and taxonomic classification.</title>
        <authorList>
            <person name="Goeker M."/>
        </authorList>
    </citation>
    <scope>NUCLEOTIDE SEQUENCE [LARGE SCALE GENOMIC DNA]</scope>
    <source>
        <strain evidence="3 4">DSM 27057</strain>
    </source>
</reference>
<name>A0A7W6CF46_9SPHN</name>